<accession>X1BSU9</accession>
<reference evidence="3" key="1">
    <citation type="journal article" date="2014" name="Front. Microbiol.">
        <title>High frequency of phylogenetically diverse reductive dehalogenase-homologous genes in deep subseafloor sedimentary metagenomes.</title>
        <authorList>
            <person name="Kawai M."/>
            <person name="Futagami T."/>
            <person name="Toyoda A."/>
            <person name="Takaki Y."/>
            <person name="Nishi S."/>
            <person name="Hori S."/>
            <person name="Arai W."/>
            <person name="Tsubouchi T."/>
            <person name="Morono Y."/>
            <person name="Uchiyama I."/>
            <person name="Ito T."/>
            <person name="Fujiyama A."/>
            <person name="Inagaki F."/>
            <person name="Takami H."/>
        </authorList>
    </citation>
    <scope>NUCLEOTIDE SEQUENCE</scope>
    <source>
        <strain evidence="3">Expedition CK06-06</strain>
    </source>
</reference>
<comment type="caution">
    <text evidence="3">The sequence shown here is derived from an EMBL/GenBank/DDBJ whole genome shotgun (WGS) entry which is preliminary data.</text>
</comment>
<protein>
    <recommendedName>
        <fullName evidence="2">Retropepsin-like aspartic endopeptidase domain-containing protein</fullName>
    </recommendedName>
</protein>
<feature type="domain" description="Retropepsin-like aspartic endopeptidase" evidence="2">
    <location>
        <begin position="2"/>
        <end position="45"/>
    </location>
</feature>
<organism evidence="3">
    <name type="scientific">marine sediment metagenome</name>
    <dbReference type="NCBI Taxonomy" id="412755"/>
    <lineage>
        <taxon>unclassified sequences</taxon>
        <taxon>metagenomes</taxon>
        <taxon>ecological metagenomes</taxon>
    </lineage>
</organism>
<dbReference type="SUPFAM" id="SSF50630">
    <property type="entry name" value="Acid proteases"/>
    <property type="match status" value="1"/>
</dbReference>
<dbReference type="InterPro" id="IPR008503">
    <property type="entry name" value="Asp_endopeptidase"/>
</dbReference>
<dbReference type="AlphaFoldDB" id="X1BSU9"/>
<feature type="compositionally biased region" description="Basic and acidic residues" evidence="1">
    <location>
        <begin position="51"/>
        <end position="64"/>
    </location>
</feature>
<evidence type="ECO:0000256" key="1">
    <source>
        <dbReference type="SAM" id="MobiDB-lite"/>
    </source>
</evidence>
<dbReference type="Gene3D" id="2.40.70.10">
    <property type="entry name" value="Acid Proteases"/>
    <property type="match status" value="1"/>
</dbReference>
<feature type="non-terminal residue" evidence="3">
    <location>
        <position position="1"/>
    </location>
</feature>
<evidence type="ECO:0000313" key="3">
    <source>
        <dbReference type="EMBL" id="GAG98814.1"/>
    </source>
</evidence>
<dbReference type="Pfam" id="PF05618">
    <property type="entry name" value="Zn_protease"/>
    <property type="match status" value="1"/>
</dbReference>
<evidence type="ECO:0000259" key="2">
    <source>
        <dbReference type="Pfam" id="PF05618"/>
    </source>
</evidence>
<gene>
    <name evidence="3" type="ORF">S01H4_37258</name>
</gene>
<dbReference type="EMBL" id="BART01019997">
    <property type="protein sequence ID" value="GAG98814.1"/>
    <property type="molecule type" value="Genomic_DNA"/>
</dbReference>
<name>X1BSU9_9ZZZZ</name>
<proteinExistence type="predicted"/>
<sequence length="64" mass="7135">CVANRILDTEVSLIDRSEFTYPLLLGRKALESFALVDPGNTFLSTPECQPDPEKQDTAKQDTVH</sequence>
<feature type="region of interest" description="Disordered" evidence="1">
    <location>
        <begin position="41"/>
        <end position="64"/>
    </location>
</feature>
<dbReference type="InterPro" id="IPR021109">
    <property type="entry name" value="Peptidase_aspartic_dom_sf"/>
</dbReference>